<keyword evidence="2" id="KW-1185">Reference proteome</keyword>
<dbReference type="AlphaFoldDB" id="A0A3Q3ED60"/>
<accession>A0A3Q3ED60</accession>
<dbReference type="GO" id="GO:0005127">
    <property type="term" value="F:ciliary neurotrophic factor receptor binding"/>
    <property type="evidence" value="ECO:0007669"/>
    <property type="project" value="InterPro"/>
</dbReference>
<reference evidence="1" key="2">
    <citation type="submission" date="2025-09" db="UniProtKB">
        <authorList>
            <consortium name="Ensembl"/>
        </authorList>
    </citation>
    <scope>IDENTIFICATION</scope>
</reference>
<dbReference type="InterPro" id="IPR000151">
    <property type="entry name" value="Ciliary_neurotrophic_fac_CNTF"/>
</dbReference>
<evidence type="ECO:0000313" key="2">
    <source>
        <dbReference type="Proteomes" id="UP000264800"/>
    </source>
</evidence>
<protein>
    <submittedName>
        <fullName evidence="1">Ciliary neurotrophic factor</fullName>
    </submittedName>
</protein>
<dbReference type="GO" id="GO:0043524">
    <property type="term" value="P:negative regulation of neuron apoptotic process"/>
    <property type="evidence" value="ECO:0007669"/>
    <property type="project" value="InterPro"/>
</dbReference>
<dbReference type="GO" id="GO:0070120">
    <property type="term" value="P:ciliary neurotrophic factor-mediated signaling pathway"/>
    <property type="evidence" value="ECO:0007669"/>
    <property type="project" value="InterPro"/>
</dbReference>
<dbReference type="GeneTree" id="ENSGT00540000073610"/>
<dbReference type="Proteomes" id="UP000264800">
    <property type="component" value="Unplaced"/>
</dbReference>
<evidence type="ECO:0000313" key="1">
    <source>
        <dbReference type="Ensembl" id="ENSKMAP00000000097.1"/>
    </source>
</evidence>
<name>A0A3Q3ED60_KRYMA</name>
<reference evidence="1" key="1">
    <citation type="submission" date="2025-08" db="UniProtKB">
        <authorList>
            <consortium name="Ensembl"/>
        </authorList>
    </citation>
    <scope>IDENTIFICATION</scope>
</reference>
<dbReference type="OMA" id="DKLWRLH"/>
<proteinExistence type="predicted"/>
<dbReference type="PANTHER" id="PTHR15196:SF1">
    <property type="entry name" value="CILIARY NEUROTROPHIC FACTOR"/>
    <property type="match status" value="1"/>
</dbReference>
<dbReference type="InterPro" id="IPR009079">
    <property type="entry name" value="4_helix_cytokine-like_core"/>
</dbReference>
<dbReference type="Gene3D" id="1.20.1250.10">
    <property type="match status" value="1"/>
</dbReference>
<sequence>MAGTRTRAAAVAALLQEECSNLLALYREKEDFPVDVAEVRLVPVAPPSSQLDTRDKLLHLHSALLQCHTLLERAITKEDEMLGGGEKGKYEKQREMVKNRLSHLIISTGELLKAADGSPILIPHSDDPEPRSPTVLFKLKLWIYQIYKEVDHWTKAVIATLKELPAETDRKRKRIMPATRSARITRSMRR</sequence>
<dbReference type="PANTHER" id="PTHR15196">
    <property type="entry name" value="CILIARY NEUROTROPHIC FACTOR"/>
    <property type="match status" value="1"/>
</dbReference>
<dbReference type="RefSeq" id="XP_037830795.1">
    <property type="nucleotide sequence ID" value="XM_037974867.1"/>
</dbReference>
<dbReference type="CTD" id="1270"/>
<organism evidence="1 2">
    <name type="scientific">Kryptolebias marmoratus</name>
    <name type="common">Mangrove killifish</name>
    <name type="synonym">Rivulus marmoratus</name>
    <dbReference type="NCBI Taxonomy" id="37003"/>
    <lineage>
        <taxon>Eukaryota</taxon>
        <taxon>Metazoa</taxon>
        <taxon>Chordata</taxon>
        <taxon>Craniata</taxon>
        <taxon>Vertebrata</taxon>
        <taxon>Euteleostomi</taxon>
        <taxon>Actinopterygii</taxon>
        <taxon>Neopterygii</taxon>
        <taxon>Teleostei</taxon>
        <taxon>Neoteleostei</taxon>
        <taxon>Acanthomorphata</taxon>
        <taxon>Ovalentaria</taxon>
        <taxon>Atherinomorphae</taxon>
        <taxon>Cyprinodontiformes</taxon>
        <taxon>Rivulidae</taxon>
        <taxon>Kryptolebias</taxon>
    </lineage>
</organism>
<dbReference type="Ensembl" id="ENSKMAT00000000121.1">
    <property type="protein sequence ID" value="ENSKMAP00000000097.1"/>
    <property type="gene ID" value="ENSKMAG00000000087.1"/>
</dbReference>
<dbReference type="GeneID" id="119616912"/>